<dbReference type="PANTHER" id="PTHR11533">
    <property type="entry name" value="PROTEASE M1 ZINC METALLOPROTEASE"/>
    <property type="match status" value="1"/>
</dbReference>
<protein>
    <recommendedName>
        <fullName evidence="17">Aminopeptidase</fullName>
    </recommendedName>
</protein>
<reference evidence="15 16" key="1">
    <citation type="submission" date="2014-09" db="EMBL/GenBank/DDBJ databases">
        <authorList>
            <person name="Ellenberger Sabrina"/>
        </authorList>
    </citation>
    <scope>NUCLEOTIDE SEQUENCE [LARGE SCALE GENOMIC DNA]</scope>
    <source>
        <strain evidence="15 16">CBS 412.66</strain>
    </source>
</reference>
<dbReference type="GO" id="GO:0005615">
    <property type="term" value="C:extracellular space"/>
    <property type="evidence" value="ECO:0007669"/>
    <property type="project" value="TreeGrafter"/>
</dbReference>
<keyword evidence="7" id="KW-0482">Metalloprotease</keyword>
<evidence type="ECO:0000259" key="12">
    <source>
        <dbReference type="Pfam" id="PF11838"/>
    </source>
</evidence>
<proteinExistence type="inferred from homology"/>
<dbReference type="Gene3D" id="3.30.420.10">
    <property type="entry name" value="Ribonuclease H-like superfamily/Ribonuclease H"/>
    <property type="match status" value="1"/>
</dbReference>
<dbReference type="GO" id="GO:0003676">
    <property type="term" value="F:nucleic acid binding"/>
    <property type="evidence" value="ECO:0007669"/>
    <property type="project" value="InterPro"/>
</dbReference>
<dbReference type="InterPro" id="IPR024571">
    <property type="entry name" value="ERAP1-like_C_dom"/>
</dbReference>
<dbReference type="Gene3D" id="1.10.390.10">
    <property type="entry name" value="Neutral Protease Domain 2"/>
    <property type="match status" value="1"/>
</dbReference>
<dbReference type="PRINTS" id="PR00756">
    <property type="entry name" value="ALADIPTASE"/>
</dbReference>
<evidence type="ECO:0000256" key="8">
    <source>
        <dbReference type="PIRSR" id="PIRSR634016-1"/>
    </source>
</evidence>
<name>A0A0B7MVE3_9FUNG</name>
<dbReference type="PANTHER" id="PTHR11533:SF174">
    <property type="entry name" value="PUROMYCIN-SENSITIVE AMINOPEPTIDASE-RELATED"/>
    <property type="match status" value="1"/>
</dbReference>
<evidence type="ECO:0000256" key="9">
    <source>
        <dbReference type="PIRSR" id="PIRSR634016-3"/>
    </source>
</evidence>
<dbReference type="InterPro" id="IPR036397">
    <property type="entry name" value="RNaseH_sf"/>
</dbReference>
<evidence type="ECO:0000313" key="15">
    <source>
        <dbReference type="EMBL" id="CEP07285.1"/>
    </source>
</evidence>
<feature type="binding site" evidence="9">
    <location>
        <position position="361"/>
    </location>
    <ligand>
        <name>Zn(2+)</name>
        <dbReference type="ChEBI" id="CHEBI:29105"/>
        <note>catalytic</note>
    </ligand>
</feature>
<dbReference type="SUPFAM" id="SSF53098">
    <property type="entry name" value="Ribonuclease H-like"/>
    <property type="match status" value="1"/>
</dbReference>
<dbReference type="InterPro" id="IPR045357">
    <property type="entry name" value="Aminopeptidase_N-like_N"/>
</dbReference>
<evidence type="ECO:0000259" key="14">
    <source>
        <dbReference type="Pfam" id="PF21762"/>
    </source>
</evidence>
<keyword evidence="16" id="KW-1185">Reference proteome</keyword>
<keyword evidence="3" id="KW-0645">Protease</keyword>
<dbReference type="Gene3D" id="1.25.50.20">
    <property type="match status" value="1"/>
</dbReference>
<evidence type="ECO:0000256" key="10">
    <source>
        <dbReference type="PIRSR" id="PIRSR634016-4"/>
    </source>
</evidence>
<evidence type="ECO:0000259" key="11">
    <source>
        <dbReference type="Pfam" id="PF01433"/>
    </source>
</evidence>
<dbReference type="InterPro" id="IPR042097">
    <property type="entry name" value="Aminopeptidase_N-like_N_sf"/>
</dbReference>
<gene>
    <name evidence="15" type="primary">PARPA_00566.1 scaffold 917</name>
</gene>
<feature type="active site" description="Proton acceptor" evidence="8">
    <location>
        <position position="362"/>
    </location>
</feature>
<dbReference type="FunFam" id="1.10.390.10:FF:000001">
    <property type="entry name" value="Aminopeptidase"/>
    <property type="match status" value="1"/>
</dbReference>
<dbReference type="Proteomes" id="UP000054107">
    <property type="component" value="Unassembled WGS sequence"/>
</dbReference>
<dbReference type="OrthoDB" id="10031169at2759"/>
<dbReference type="SUPFAM" id="SSF55486">
    <property type="entry name" value="Metalloproteases ('zincins'), catalytic domain"/>
    <property type="match status" value="1"/>
</dbReference>
<feature type="domain" description="Peptidase M1 membrane alanine aminopeptidase" evidence="11">
    <location>
        <begin position="290"/>
        <end position="506"/>
    </location>
</feature>
<dbReference type="Gene3D" id="2.60.40.1910">
    <property type="match status" value="1"/>
</dbReference>
<dbReference type="InterPro" id="IPR027268">
    <property type="entry name" value="Peptidase_M4/M1_CTD_sf"/>
</dbReference>
<dbReference type="EMBL" id="LN719154">
    <property type="protein sequence ID" value="CEP07285.1"/>
    <property type="molecule type" value="Genomic_DNA"/>
</dbReference>
<feature type="domain" description="Aminopeptidase N-like N-terminal" evidence="13">
    <location>
        <begin position="63"/>
        <end position="249"/>
    </location>
</feature>
<sequence length="1244" mass="140774">MTTAGKPHIKEKGNTRSPEQKPFWTRYALWLLVPIMLALYYSQNSTVLAQAKHERQILPTNVKPLHYDLELTPNLDSFVYGGKVKVNLAIVNETSVIVFNANEINITKAAVVVGKDSYLAIDTQYDEAMDQVSLGFEKVLSPESIVVLELDFQGTLNDEMSGFYRSSYKDKNGDTKYLATTQFEATDARKAFPCWDEPSLKATFDVTLNVPKDLEALSNMNVISEVPSAGDAAIKTVKYATTPKMSTYLLAFIVGPLEYIEDFTTGEYNGHPIRTRVYTLPGYTNQGRHALNVATKALEYYAQVFGVAYPLPKLDLVAIPDFDAGAMENWGLVTFRTTALLYDEQNSAFVYKRQTAYVVAHELAHQWFGNLVTMEWWDHLWLNEGFATWVGWFAVDRIFPEWRVWVMFATQNMQEALGLDGLRSSHPVEVAVNNPSEIHQIFDSISYLKGASVIRMVDSWLTTPVFLAGIHRYLNQHRLGNAATSDLWSALSNESGKNVSEFMNTWIQRTGYPVLNVTLLDGGDKIQVTQSRYLLTGDLQEEEDSTVWWVPLRIQASNNVQDFTLTNKSQEFPVPKDRAFKLNQGQTSLYRVNYDAVLTQRLVNELRKPNSGVLREPVDRAGFISDLGVLSQSGEQSTVTFLEAADAFKNEKNFFVLSELSRQLGSVVSLWEEFPEIEPHLQDIRRNLFGPLAKTLGWKTASNEPELYNLLRVLVISEAGLAGDANVIAEAKKRYSQFVGGDHAAVPPDLRSTVYRIVLKNAADEQEEAKIWTEIFNVYKDDSFPVDQQVTALTSLGYYIKSNLVISKTLDLILDDKQVRTQDAWMFFKGLGANYNTRYKLIDFFESNYDKIFKRFSKSMGALGNAVGYMVSDVNNAEKIQQIESFFAAKDSRQYSRSLNNALEKAKVNAALVERQSAMYDSLKSYYYSFDDSVRAQFNRFYDPLHFFAPDSLTVGIPLSIGTIASTGTCEVVLAKHIYEQLVDFIHEKIPSVPEFKLETLTPIQYEIMERSEAFKSNDLSRLQQKAKKKTKQLARLHEANRKEKMARKLVNNSGYVFVSIDIEAYERDHSILLEIGWSIYDASSKKFLDQHYCNDQYRHLVNGQFVEDQKEKFNFGTSVWCSLKQALSELRKDLDWAIKRDGGFVLVGHGLDSDLTYLAKQGFLWPDKRGGAGTPNVEKSANIAILNTDIIYGASINNLDNPPSLGRTLTLFGIETWNLHNAGNDAHYTLLLLLKLVSNDFNT</sequence>
<evidence type="ECO:0008006" key="17">
    <source>
        <dbReference type="Google" id="ProtNLM"/>
    </source>
</evidence>
<feature type="binding site" evidence="9">
    <location>
        <position position="365"/>
    </location>
    <ligand>
        <name>Zn(2+)</name>
        <dbReference type="ChEBI" id="CHEBI:29105"/>
        <note>catalytic</note>
    </ligand>
</feature>
<feature type="domain" description="ERAP1-like C-terminal" evidence="12">
    <location>
        <begin position="580"/>
        <end position="907"/>
    </location>
</feature>
<evidence type="ECO:0000256" key="1">
    <source>
        <dbReference type="ARBA" id="ARBA00010136"/>
    </source>
</evidence>
<evidence type="ECO:0000313" key="16">
    <source>
        <dbReference type="Proteomes" id="UP000054107"/>
    </source>
</evidence>
<dbReference type="GO" id="GO:0043171">
    <property type="term" value="P:peptide catabolic process"/>
    <property type="evidence" value="ECO:0007669"/>
    <property type="project" value="TreeGrafter"/>
</dbReference>
<feature type="site" description="Transition state stabilizer" evidence="10">
    <location>
        <position position="447"/>
    </location>
</feature>
<dbReference type="Pfam" id="PF17900">
    <property type="entry name" value="Peptidase_M1_N"/>
    <property type="match status" value="1"/>
</dbReference>
<evidence type="ECO:0000259" key="13">
    <source>
        <dbReference type="Pfam" id="PF17900"/>
    </source>
</evidence>
<feature type="domain" description="Gfd2/YDR514C-like C-terminal" evidence="14">
    <location>
        <begin position="1057"/>
        <end position="1236"/>
    </location>
</feature>
<dbReference type="Pfam" id="PF11838">
    <property type="entry name" value="ERAP1_C"/>
    <property type="match status" value="1"/>
</dbReference>
<dbReference type="GO" id="GO:0008270">
    <property type="term" value="F:zinc ion binding"/>
    <property type="evidence" value="ECO:0007669"/>
    <property type="project" value="InterPro"/>
</dbReference>
<keyword evidence="6 9" id="KW-0862">Zinc</keyword>
<evidence type="ECO:0000256" key="3">
    <source>
        <dbReference type="ARBA" id="ARBA00022670"/>
    </source>
</evidence>
<evidence type="ECO:0000256" key="7">
    <source>
        <dbReference type="ARBA" id="ARBA00023049"/>
    </source>
</evidence>
<dbReference type="GO" id="GO:0005737">
    <property type="term" value="C:cytoplasm"/>
    <property type="evidence" value="ECO:0007669"/>
    <property type="project" value="TreeGrafter"/>
</dbReference>
<dbReference type="AlphaFoldDB" id="A0A0B7MVE3"/>
<dbReference type="Pfam" id="PF01433">
    <property type="entry name" value="Peptidase_M1"/>
    <property type="match status" value="1"/>
</dbReference>
<dbReference type="GO" id="GO:0042277">
    <property type="term" value="F:peptide binding"/>
    <property type="evidence" value="ECO:0007669"/>
    <property type="project" value="TreeGrafter"/>
</dbReference>
<keyword evidence="5" id="KW-0378">Hydrolase</keyword>
<keyword evidence="4 9" id="KW-0479">Metal-binding</keyword>
<accession>A0A0B7MVE3</accession>
<dbReference type="STRING" id="35722.A0A0B7MVE3"/>
<dbReference type="SUPFAM" id="SSF63737">
    <property type="entry name" value="Leukotriene A4 hydrolase N-terminal domain"/>
    <property type="match status" value="1"/>
</dbReference>
<dbReference type="InterPro" id="IPR050344">
    <property type="entry name" value="Peptidase_M1_aminopeptidases"/>
</dbReference>
<dbReference type="FunFam" id="2.60.40.1730:FF:000002">
    <property type="entry name" value="Aminopeptidase"/>
    <property type="match status" value="1"/>
</dbReference>
<evidence type="ECO:0000256" key="4">
    <source>
        <dbReference type="ARBA" id="ARBA00022723"/>
    </source>
</evidence>
<dbReference type="CDD" id="cd09601">
    <property type="entry name" value="M1_APN-Q_like"/>
    <property type="match status" value="1"/>
</dbReference>
<evidence type="ECO:0000256" key="5">
    <source>
        <dbReference type="ARBA" id="ARBA00022801"/>
    </source>
</evidence>
<feature type="binding site" evidence="9">
    <location>
        <position position="384"/>
    </location>
    <ligand>
        <name>Zn(2+)</name>
        <dbReference type="ChEBI" id="CHEBI:29105"/>
        <note>catalytic</note>
    </ligand>
</feature>
<dbReference type="MEROPS" id="M01.A25"/>
<comment type="cofactor">
    <cofactor evidence="9">
        <name>Zn(2+)</name>
        <dbReference type="ChEBI" id="CHEBI:29105"/>
    </cofactor>
    <text evidence="9">Binds 1 zinc ion per subunit.</text>
</comment>
<dbReference type="InterPro" id="IPR012337">
    <property type="entry name" value="RNaseH-like_sf"/>
</dbReference>
<evidence type="ECO:0000256" key="6">
    <source>
        <dbReference type="ARBA" id="ARBA00022833"/>
    </source>
</evidence>
<dbReference type="InterPro" id="IPR014782">
    <property type="entry name" value="Peptidase_M1_dom"/>
</dbReference>
<dbReference type="GO" id="GO:0070006">
    <property type="term" value="F:metalloaminopeptidase activity"/>
    <property type="evidence" value="ECO:0007669"/>
    <property type="project" value="TreeGrafter"/>
</dbReference>
<dbReference type="Pfam" id="PF21762">
    <property type="entry name" value="DEDDh_C"/>
    <property type="match status" value="1"/>
</dbReference>
<dbReference type="GO" id="GO:0016020">
    <property type="term" value="C:membrane"/>
    <property type="evidence" value="ECO:0007669"/>
    <property type="project" value="TreeGrafter"/>
</dbReference>
<dbReference type="InterPro" id="IPR034016">
    <property type="entry name" value="M1_APN-typ"/>
</dbReference>
<dbReference type="InterPro" id="IPR001930">
    <property type="entry name" value="Peptidase_M1"/>
</dbReference>
<dbReference type="GO" id="GO:0006508">
    <property type="term" value="P:proteolysis"/>
    <property type="evidence" value="ECO:0007669"/>
    <property type="project" value="UniProtKB-KW"/>
</dbReference>
<evidence type="ECO:0000256" key="2">
    <source>
        <dbReference type="ARBA" id="ARBA00022438"/>
    </source>
</evidence>
<dbReference type="InterPro" id="IPR048519">
    <property type="entry name" value="Gfd2/YDR514C-like_C"/>
</dbReference>
<dbReference type="Gene3D" id="2.60.40.1730">
    <property type="entry name" value="tricorn interacting facor f3 domain"/>
    <property type="match status" value="1"/>
</dbReference>
<comment type="similarity">
    <text evidence="1">Belongs to the peptidase M1 family.</text>
</comment>
<organism evidence="15 16">
    <name type="scientific">Parasitella parasitica</name>
    <dbReference type="NCBI Taxonomy" id="35722"/>
    <lineage>
        <taxon>Eukaryota</taxon>
        <taxon>Fungi</taxon>
        <taxon>Fungi incertae sedis</taxon>
        <taxon>Mucoromycota</taxon>
        <taxon>Mucoromycotina</taxon>
        <taxon>Mucoromycetes</taxon>
        <taxon>Mucorales</taxon>
        <taxon>Mucorineae</taxon>
        <taxon>Mucoraceae</taxon>
        <taxon>Parasitella</taxon>
    </lineage>
</organism>
<keyword evidence="2" id="KW-0031">Aminopeptidase</keyword>